<dbReference type="EMBL" id="JANIIK010000117">
    <property type="protein sequence ID" value="KAJ3586832.1"/>
    <property type="molecule type" value="Genomic_DNA"/>
</dbReference>
<feature type="domain" description="CS" evidence="2">
    <location>
        <begin position="142"/>
        <end position="232"/>
    </location>
</feature>
<feature type="region of interest" description="Disordered" evidence="1">
    <location>
        <begin position="42"/>
        <end position="137"/>
    </location>
</feature>
<dbReference type="CDD" id="cd06463">
    <property type="entry name" value="p23_like"/>
    <property type="match status" value="1"/>
</dbReference>
<dbReference type="SUPFAM" id="SSF49764">
    <property type="entry name" value="HSP20-like chaperones"/>
    <property type="match status" value="1"/>
</dbReference>
<dbReference type="InterPro" id="IPR008978">
    <property type="entry name" value="HSP20-like_chaperone"/>
</dbReference>
<dbReference type="Proteomes" id="UP001148018">
    <property type="component" value="Unassembled WGS sequence"/>
</dbReference>
<feature type="compositionally biased region" description="Gly residues" evidence="1">
    <location>
        <begin position="75"/>
        <end position="89"/>
    </location>
</feature>
<evidence type="ECO:0000256" key="1">
    <source>
        <dbReference type="SAM" id="MobiDB-lite"/>
    </source>
</evidence>
<proteinExistence type="predicted"/>
<feature type="compositionally biased region" description="Basic and acidic residues" evidence="1">
    <location>
        <begin position="95"/>
        <end position="105"/>
    </location>
</feature>
<organism evidence="3 4">
    <name type="scientific">Muraenolepis orangiensis</name>
    <name type="common">Patagonian moray cod</name>
    <dbReference type="NCBI Taxonomy" id="630683"/>
    <lineage>
        <taxon>Eukaryota</taxon>
        <taxon>Metazoa</taxon>
        <taxon>Chordata</taxon>
        <taxon>Craniata</taxon>
        <taxon>Vertebrata</taxon>
        <taxon>Euteleostomi</taxon>
        <taxon>Actinopterygii</taxon>
        <taxon>Neopterygii</taxon>
        <taxon>Teleostei</taxon>
        <taxon>Neoteleostei</taxon>
        <taxon>Acanthomorphata</taxon>
        <taxon>Zeiogadaria</taxon>
        <taxon>Gadariae</taxon>
        <taxon>Gadiformes</taxon>
        <taxon>Muraenolepidoidei</taxon>
        <taxon>Muraenolepididae</taxon>
        <taxon>Muraenolepis</taxon>
    </lineage>
</organism>
<protein>
    <recommendedName>
        <fullName evidence="2">CS domain-containing protein</fullName>
    </recommendedName>
</protein>
<keyword evidence="4" id="KW-1185">Reference proteome</keyword>
<dbReference type="AlphaFoldDB" id="A0A9Q0DHR8"/>
<dbReference type="Gene3D" id="2.60.40.790">
    <property type="match status" value="1"/>
</dbReference>
<comment type="caution">
    <text evidence="3">The sequence shown here is derived from an EMBL/GenBank/DDBJ whole genome shotgun (WGS) entry which is preliminary data.</text>
</comment>
<evidence type="ECO:0000313" key="4">
    <source>
        <dbReference type="Proteomes" id="UP001148018"/>
    </source>
</evidence>
<reference evidence="3" key="1">
    <citation type="submission" date="2022-07" db="EMBL/GenBank/DDBJ databases">
        <title>Chromosome-level genome of Muraenolepis orangiensis.</title>
        <authorList>
            <person name="Kim J."/>
        </authorList>
    </citation>
    <scope>NUCLEOTIDE SEQUENCE</scope>
    <source>
        <strain evidence="3">KU_S4_2022</strain>
        <tissue evidence="3">Muscle</tissue>
    </source>
</reference>
<dbReference type="OrthoDB" id="265776at2759"/>
<evidence type="ECO:0000259" key="2">
    <source>
        <dbReference type="PROSITE" id="PS51203"/>
    </source>
</evidence>
<sequence>MHYRSPITLKVLEEEAGPDEWGENNLCGTCKLLSVHRTIAKIAGPGRKRHTSDPEPCSERRDGRPLGAKCLKMASGGGDTGGRGGGGGPAQRHQRGGERAGERGGVELSSSSKKKQKDRANQESREAKRAAAGAGGAMAEAKRDVFVDWKQNANEVIVRLRCGDGVQRVEDVSTTFTDTTCQAHFPDGRKWECRLQEEIEASCSRAQYKEKAGVLLLNMHKKIPSHIWPSLMVSLLFLSLALSW</sequence>
<name>A0A9Q0DHR8_9TELE</name>
<feature type="compositionally biased region" description="Basic and acidic residues" evidence="1">
    <location>
        <begin position="118"/>
        <end position="129"/>
    </location>
</feature>
<feature type="compositionally biased region" description="Basic and acidic residues" evidence="1">
    <location>
        <begin position="51"/>
        <end position="64"/>
    </location>
</feature>
<evidence type="ECO:0000313" key="3">
    <source>
        <dbReference type="EMBL" id="KAJ3586832.1"/>
    </source>
</evidence>
<dbReference type="PROSITE" id="PS51203">
    <property type="entry name" value="CS"/>
    <property type="match status" value="1"/>
</dbReference>
<accession>A0A9Q0DHR8</accession>
<gene>
    <name evidence="3" type="ORF">NHX12_013224</name>
</gene>
<dbReference type="InterPro" id="IPR007052">
    <property type="entry name" value="CS_dom"/>
</dbReference>